<evidence type="ECO:0000256" key="4">
    <source>
        <dbReference type="SAM" id="MobiDB-lite"/>
    </source>
</evidence>
<feature type="compositionally biased region" description="Low complexity" evidence="4">
    <location>
        <begin position="86"/>
        <end position="101"/>
    </location>
</feature>
<feature type="region of interest" description="Disordered" evidence="4">
    <location>
        <begin position="78"/>
        <end position="144"/>
    </location>
</feature>
<dbReference type="Proteomes" id="UP000028545">
    <property type="component" value="Unassembled WGS sequence"/>
</dbReference>
<dbReference type="InterPro" id="IPR013970">
    <property type="entry name" value="Rfa2"/>
</dbReference>
<dbReference type="GO" id="GO:0006281">
    <property type="term" value="P:DNA repair"/>
    <property type="evidence" value="ECO:0007669"/>
    <property type="project" value="InterPro"/>
</dbReference>
<evidence type="ECO:0000256" key="3">
    <source>
        <dbReference type="ARBA" id="ARBA00023242"/>
    </source>
</evidence>
<dbReference type="Gene3D" id="2.40.50.140">
    <property type="entry name" value="Nucleic acid-binding proteins"/>
    <property type="match status" value="1"/>
</dbReference>
<evidence type="ECO:0000313" key="5">
    <source>
        <dbReference type="EMBL" id="KEZ40462.1"/>
    </source>
</evidence>
<evidence type="ECO:0008006" key="7">
    <source>
        <dbReference type="Google" id="ProtNLM"/>
    </source>
</evidence>
<feature type="compositionally biased region" description="Acidic residues" evidence="4">
    <location>
        <begin position="173"/>
        <end position="202"/>
    </location>
</feature>
<sequence>MSERTSTPRVTAQYLSSYTGQNVIVVGKVLQLRGDSALLDSQGNVTLNLNRDAHLINGNAAQVIGKVNPDLSIKVLTSKDLGDNLGPGNHGSSSPGRSPRQPNHHPPPCRVALVWPAPESESRREGNYGYEEEEEEVGRNRRRRTGSLVTVSTWGRSLSTGRSEFTLDNHDGYEEEEDEEGRDEDEEEEEEDEEDEGDEEEIPAPPLPKLKSHQHVMHSDEEEDEEEESQQDTRIRNWFDRTRQDPRPPRPQQADLLPSPPLSPPPSRDIPRWSPINPAQSSRSISPSTVPPPATTFSLATESSGGRTPRAGGSPIPRRFWERATSHQPAANFDLAVHDSEIIDHLAEGVASLTVAMAMDEAGRWRIKRRSGEENYEVDDI</sequence>
<evidence type="ECO:0000313" key="6">
    <source>
        <dbReference type="Proteomes" id="UP000028545"/>
    </source>
</evidence>
<dbReference type="InterPro" id="IPR012340">
    <property type="entry name" value="NA-bd_OB-fold"/>
</dbReference>
<feature type="compositionally biased region" description="Acidic residues" evidence="4">
    <location>
        <begin position="220"/>
        <end position="230"/>
    </location>
</feature>
<dbReference type="OrthoDB" id="188186at2759"/>
<dbReference type="KEGG" id="sapo:SAPIO_CDS8343"/>
<evidence type="ECO:0000256" key="2">
    <source>
        <dbReference type="ARBA" id="ARBA00009761"/>
    </source>
</evidence>
<feature type="compositionally biased region" description="Pro residues" evidence="4">
    <location>
        <begin position="258"/>
        <end position="268"/>
    </location>
</feature>
<dbReference type="VEuPathDB" id="FungiDB:SAPIO_CDS8343"/>
<dbReference type="HOGENOM" id="CLU_062273_0_0_1"/>
<reference evidence="5 6" key="1">
    <citation type="journal article" date="2014" name="Genome Announc.">
        <title>Draft genome sequence of the pathogenic fungus Scedosporium apiospermum.</title>
        <authorList>
            <person name="Vandeputte P."/>
            <person name="Ghamrawi S."/>
            <person name="Rechenmann M."/>
            <person name="Iltis A."/>
            <person name="Giraud S."/>
            <person name="Fleury M."/>
            <person name="Thornton C."/>
            <person name="Delhaes L."/>
            <person name="Meyer W."/>
            <person name="Papon N."/>
            <person name="Bouchara J.P."/>
        </authorList>
    </citation>
    <scope>NUCLEOTIDE SEQUENCE [LARGE SCALE GENOMIC DNA]</scope>
    <source>
        <strain evidence="5 6">IHEM 14462</strain>
    </source>
</reference>
<comment type="subcellular location">
    <subcellularLocation>
        <location evidence="1">Nucleus</location>
    </subcellularLocation>
</comment>
<dbReference type="GO" id="GO:0006310">
    <property type="term" value="P:DNA recombination"/>
    <property type="evidence" value="ECO:0007669"/>
    <property type="project" value="InterPro"/>
</dbReference>
<dbReference type="GO" id="GO:0006260">
    <property type="term" value="P:DNA replication"/>
    <property type="evidence" value="ECO:0007669"/>
    <property type="project" value="InterPro"/>
</dbReference>
<gene>
    <name evidence="5" type="ORF">SAPIO_CDS8343</name>
</gene>
<feature type="compositionally biased region" description="Polar residues" evidence="4">
    <location>
        <begin position="277"/>
        <end position="288"/>
    </location>
</feature>
<protein>
    <recommendedName>
        <fullName evidence="7">Replication factor A protein 3</fullName>
    </recommendedName>
</protein>
<accession>A0A084FZF0</accession>
<evidence type="ECO:0000256" key="1">
    <source>
        <dbReference type="ARBA" id="ARBA00004123"/>
    </source>
</evidence>
<proteinExistence type="inferred from homology"/>
<dbReference type="CDD" id="cd04479">
    <property type="entry name" value="RPA3"/>
    <property type="match status" value="1"/>
</dbReference>
<comment type="caution">
    <text evidence="5">The sequence shown here is derived from an EMBL/GenBank/DDBJ whole genome shotgun (WGS) entry which is preliminary data.</text>
</comment>
<feature type="compositionally biased region" description="Polar residues" evidence="4">
    <location>
        <begin position="295"/>
        <end position="306"/>
    </location>
</feature>
<dbReference type="RefSeq" id="XP_016640261.1">
    <property type="nucleotide sequence ID" value="XM_016789998.1"/>
</dbReference>
<dbReference type="AlphaFoldDB" id="A0A084FZF0"/>
<organism evidence="5 6">
    <name type="scientific">Pseudallescheria apiosperma</name>
    <name type="common">Scedosporium apiospermum</name>
    <dbReference type="NCBI Taxonomy" id="563466"/>
    <lineage>
        <taxon>Eukaryota</taxon>
        <taxon>Fungi</taxon>
        <taxon>Dikarya</taxon>
        <taxon>Ascomycota</taxon>
        <taxon>Pezizomycotina</taxon>
        <taxon>Sordariomycetes</taxon>
        <taxon>Hypocreomycetidae</taxon>
        <taxon>Microascales</taxon>
        <taxon>Microascaceae</taxon>
        <taxon>Scedosporium</taxon>
    </lineage>
</organism>
<keyword evidence="6" id="KW-1185">Reference proteome</keyword>
<keyword evidence="3" id="KW-0539">Nucleus</keyword>
<dbReference type="Pfam" id="PF08661">
    <property type="entry name" value="Rep_fac-A_3"/>
    <property type="match status" value="1"/>
</dbReference>
<dbReference type="SUPFAM" id="SSF50249">
    <property type="entry name" value="Nucleic acid-binding proteins"/>
    <property type="match status" value="1"/>
</dbReference>
<dbReference type="GO" id="GO:0003677">
    <property type="term" value="F:DNA binding"/>
    <property type="evidence" value="ECO:0007669"/>
    <property type="project" value="InterPro"/>
</dbReference>
<feature type="region of interest" description="Disordered" evidence="4">
    <location>
        <begin position="161"/>
        <end position="317"/>
    </location>
</feature>
<comment type="similarity">
    <text evidence="2">Belongs to the replication factor A protein 3 family.</text>
</comment>
<dbReference type="EMBL" id="JOWA01000121">
    <property type="protein sequence ID" value="KEZ40462.1"/>
    <property type="molecule type" value="Genomic_DNA"/>
</dbReference>
<name>A0A084FZF0_PSEDA</name>
<dbReference type="GeneID" id="27727415"/>
<dbReference type="GO" id="GO:0031981">
    <property type="term" value="C:nuclear lumen"/>
    <property type="evidence" value="ECO:0007669"/>
    <property type="project" value="UniProtKB-ARBA"/>
</dbReference>
<feature type="compositionally biased region" description="Basic and acidic residues" evidence="4">
    <location>
        <begin position="231"/>
        <end position="248"/>
    </location>
</feature>